<dbReference type="EMBL" id="JBHRTF010000002">
    <property type="protein sequence ID" value="MFC3114658.1"/>
    <property type="molecule type" value="Genomic_DNA"/>
</dbReference>
<dbReference type="Pfam" id="PF00072">
    <property type="entry name" value="Response_reg"/>
    <property type="match status" value="1"/>
</dbReference>
<dbReference type="InterPro" id="IPR011006">
    <property type="entry name" value="CheY-like_superfamily"/>
</dbReference>
<sequence length="120" mass="13166">MLSLMIVDDSNIIRRKIERCNDSDQFTVVASAANGLQALELFKQTRPQLVTMDLTMPEMDGIACIQQLVAVDPAVRILVISALSDKATGIDALKKGARGFLCKPFTEEQLLDALTELTQD</sequence>
<evidence type="ECO:0000256" key="1">
    <source>
        <dbReference type="ARBA" id="ARBA00022553"/>
    </source>
</evidence>
<evidence type="ECO:0000256" key="3">
    <source>
        <dbReference type="PROSITE-ProRule" id="PRU00169"/>
    </source>
</evidence>
<evidence type="ECO:0000313" key="6">
    <source>
        <dbReference type="Proteomes" id="UP001595555"/>
    </source>
</evidence>
<name>A0ABV7FD54_9GAMM</name>
<evidence type="ECO:0000259" key="4">
    <source>
        <dbReference type="PROSITE" id="PS50110"/>
    </source>
</evidence>
<feature type="domain" description="Response regulatory" evidence="4">
    <location>
        <begin position="3"/>
        <end position="118"/>
    </location>
</feature>
<dbReference type="Gene3D" id="3.40.50.2300">
    <property type="match status" value="1"/>
</dbReference>
<dbReference type="InterPro" id="IPR050595">
    <property type="entry name" value="Bact_response_regulator"/>
</dbReference>
<protein>
    <submittedName>
        <fullName evidence="5">Response regulator</fullName>
    </submittedName>
</protein>
<dbReference type="SMART" id="SM00448">
    <property type="entry name" value="REC"/>
    <property type="match status" value="1"/>
</dbReference>
<accession>A0ABV7FD54</accession>
<feature type="modified residue" description="4-aspartylphosphate" evidence="3">
    <location>
        <position position="53"/>
    </location>
</feature>
<dbReference type="PANTHER" id="PTHR44591:SF14">
    <property type="entry name" value="PROTEIN PILG"/>
    <property type="match status" value="1"/>
</dbReference>
<proteinExistence type="predicted"/>
<organism evidence="5 6">
    <name type="scientific">Cellvibrio fontiphilus</name>
    <dbReference type="NCBI Taxonomy" id="1815559"/>
    <lineage>
        <taxon>Bacteria</taxon>
        <taxon>Pseudomonadati</taxon>
        <taxon>Pseudomonadota</taxon>
        <taxon>Gammaproteobacteria</taxon>
        <taxon>Cellvibrionales</taxon>
        <taxon>Cellvibrionaceae</taxon>
        <taxon>Cellvibrio</taxon>
    </lineage>
</organism>
<dbReference type="Proteomes" id="UP001595555">
    <property type="component" value="Unassembled WGS sequence"/>
</dbReference>
<evidence type="ECO:0000256" key="2">
    <source>
        <dbReference type="ARBA" id="ARBA00023012"/>
    </source>
</evidence>
<keyword evidence="2" id="KW-0902">Two-component regulatory system</keyword>
<dbReference type="InterPro" id="IPR001789">
    <property type="entry name" value="Sig_transdc_resp-reg_receiver"/>
</dbReference>
<dbReference type="PANTHER" id="PTHR44591">
    <property type="entry name" value="STRESS RESPONSE REGULATOR PROTEIN 1"/>
    <property type="match status" value="1"/>
</dbReference>
<dbReference type="RefSeq" id="WP_378116201.1">
    <property type="nucleotide sequence ID" value="NZ_JBHRTF010000002.1"/>
</dbReference>
<dbReference type="PROSITE" id="PS50110">
    <property type="entry name" value="RESPONSE_REGULATORY"/>
    <property type="match status" value="1"/>
</dbReference>
<keyword evidence="6" id="KW-1185">Reference proteome</keyword>
<gene>
    <name evidence="5" type="ORF">ACFODX_03750</name>
</gene>
<dbReference type="SUPFAM" id="SSF52172">
    <property type="entry name" value="CheY-like"/>
    <property type="match status" value="1"/>
</dbReference>
<comment type="caution">
    <text evidence="5">The sequence shown here is derived from an EMBL/GenBank/DDBJ whole genome shotgun (WGS) entry which is preliminary data.</text>
</comment>
<reference evidence="6" key="1">
    <citation type="journal article" date="2019" name="Int. J. Syst. Evol. Microbiol.">
        <title>The Global Catalogue of Microorganisms (GCM) 10K type strain sequencing project: providing services to taxonomists for standard genome sequencing and annotation.</title>
        <authorList>
            <consortium name="The Broad Institute Genomics Platform"/>
            <consortium name="The Broad Institute Genome Sequencing Center for Infectious Disease"/>
            <person name="Wu L."/>
            <person name="Ma J."/>
        </authorList>
    </citation>
    <scope>NUCLEOTIDE SEQUENCE [LARGE SCALE GENOMIC DNA]</scope>
    <source>
        <strain evidence="6">KCTC 52237</strain>
    </source>
</reference>
<evidence type="ECO:0000313" key="5">
    <source>
        <dbReference type="EMBL" id="MFC3114658.1"/>
    </source>
</evidence>
<keyword evidence="1 3" id="KW-0597">Phosphoprotein</keyword>